<sequence length="117" mass="13481">MSNNNFFMLEIIQKKLNSQPGKHLHLSSFVNQNADALSLVRTKMECLFISKKGLRFSTLTIRNTVALSCYFKLVFCENVVLPRSSRPIRATTILLQVIMDCSYHHLRLLPTTLIKLR</sequence>
<comment type="caution">
    <text evidence="1">The sequence shown here is derived from an EMBL/GenBank/DDBJ whole genome shotgun (WGS) entry which is preliminary data.</text>
</comment>
<dbReference type="EMBL" id="CAVLGL010000001">
    <property type="protein sequence ID" value="CAK1578859.1"/>
    <property type="molecule type" value="Genomic_DNA"/>
</dbReference>
<accession>A0AAV1KAJ2</accession>
<organism evidence="1 2">
    <name type="scientific">Parnassius mnemosyne</name>
    <name type="common">clouded apollo</name>
    <dbReference type="NCBI Taxonomy" id="213953"/>
    <lineage>
        <taxon>Eukaryota</taxon>
        <taxon>Metazoa</taxon>
        <taxon>Ecdysozoa</taxon>
        <taxon>Arthropoda</taxon>
        <taxon>Hexapoda</taxon>
        <taxon>Insecta</taxon>
        <taxon>Pterygota</taxon>
        <taxon>Neoptera</taxon>
        <taxon>Endopterygota</taxon>
        <taxon>Lepidoptera</taxon>
        <taxon>Glossata</taxon>
        <taxon>Ditrysia</taxon>
        <taxon>Papilionoidea</taxon>
        <taxon>Papilionidae</taxon>
        <taxon>Parnassiinae</taxon>
        <taxon>Parnassini</taxon>
        <taxon>Parnassius</taxon>
        <taxon>Driopa</taxon>
    </lineage>
</organism>
<evidence type="ECO:0000313" key="1">
    <source>
        <dbReference type="EMBL" id="CAK1578859.1"/>
    </source>
</evidence>
<evidence type="ECO:0000313" key="2">
    <source>
        <dbReference type="Proteomes" id="UP001314205"/>
    </source>
</evidence>
<gene>
    <name evidence="1" type="ORF">PARMNEM_LOCUS892</name>
</gene>
<name>A0AAV1KAJ2_9NEOP</name>
<proteinExistence type="predicted"/>
<dbReference type="Proteomes" id="UP001314205">
    <property type="component" value="Unassembled WGS sequence"/>
</dbReference>
<reference evidence="1 2" key="1">
    <citation type="submission" date="2023-11" db="EMBL/GenBank/DDBJ databases">
        <authorList>
            <person name="Hedman E."/>
            <person name="Englund M."/>
            <person name="Stromberg M."/>
            <person name="Nyberg Akerstrom W."/>
            <person name="Nylinder S."/>
            <person name="Jareborg N."/>
            <person name="Kallberg Y."/>
            <person name="Kronander E."/>
        </authorList>
    </citation>
    <scope>NUCLEOTIDE SEQUENCE [LARGE SCALE GENOMIC DNA]</scope>
</reference>
<keyword evidence="2" id="KW-1185">Reference proteome</keyword>
<dbReference type="AlphaFoldDB" id="A0AAV1KAJ2"/>
<protein>
    <submittedName>
        <fullName evidence="1">Uncharacterized protein</fullName>
    </submittedName>
</protein>